<evidence type="ECO:0000259" key="6">
    <source>
        <dbReference type="Pfam" id="PF04542"/>
    </source>
</evidence>
<comment type="similarity">
    <text evidence="1">Belongs to the sigma-70 factor family. ECF subfamily.</text>
</comment>
<feature type="domain" description="RNA polymerase sigma factor 70 region 4 type 2" evidence="7">
    <location>
        <begin position="140"/>
        <end position="190"/>
    </location>
</feature>
<dbReference type="InterPro" id="IPR036388">
    <property type="entry name" value="WH-like_DNA-bd_sf"/>
</dbReference>
<feature type="domain" description="RNA polymerase sigma-70 region 2" evidence="6">
    <location>
        <begin position="43"/>
        <end position="111"/>
    </location>
</feature>
<comment type="caution">
    <text evidence="8">The sequence shown here is derived from an EMBL/GenBank/DDBJ whole genome shotgun (WGS) entry which is preliminary data.</text>
</comment>
<dbReference type="InterPro" id="IPR013324">
    <property type="entry name" value="RNA_pol_sigma_r3/r4-like"/>
</dbReference>
<protein>
    <submittedName>
        <fullName evidence="8">RNA polymerase sigma-70 factor (ECF subfamily)</fullName>
    </submittedName>
</protein>
<dbReference type="Pfam" id="PF04542">
    <property type="entry name" value="Sigma70_r2"/>
    <property type="match status" value="1"/>
</dbReference>
<dbReference type="EMBL" id="JACHMX010000001">
    <property type="protein sequence ID" value="MBB5855294.1"/>
    <property type="molecule type" value="Genomic_DNA"/>
</dbReference>
<dbReference type="InterPro" id="IPR013249">
    <property type="entry name" value="RNA_pol_sigma70_r4_t2"/>
</dbReference>
<dbReference type="InterPro" id="IPR014284">
    <property type="entry name" value="RNA_pol_sigma-70_dom"/>
</dbReference>
<dbReference type="InterPro" id="IPR013325">
    <property type="entry name" value="RNA_pol_sigma_r2"/>
</dbReference>
<keyword evidence="9" id="KW-1185">Reference proteome</keyword>
<dbReference type="PANTHER" id="PTHR43133">
    <property type="entry name" value="RNA POLYMERASE ECF-TYPE SIGMA FACTO"/>
    <property type="match status" value="1"/>
</dbReference>
<dbReference type="NCBIfam" id="TIGR02937">
    <property type="entry name" value="sigma70-ECF"/>
    <property type="match status" value="1"/>
</dbReference>
<dbReference type="SUPFAM" id="SSF88946">
    <property type="entry name" value="Sigma2 domain of RNA polymerase sigma factors"/>
    <property type="match status" value="1"/>
</dbReference>
<dbReference type="InterPro" id="IPR007627">
    <property type="entry name" value="RNA_pol_sigma70_r2"/>
</dbReference>
<keyword evidence="2" id="KW-0805">Transcription regulation</keyword>
<sequence>MYEPVKSSTVGEVANLMEAVGRECRFGGEQQPKELPDELISLLYKDFREPLFGQVMYLTGHDQQWTEDVVQETLIRAWQHSDTLNREPGMLRGWLLTVARRIVIDGWRNRRARPQEVELDSSENAEIADQTDQSLSALVISEALRYLDSKYQAVIYETYLTGHTVREAAVILGIPEGTVKSRLYAAMRTLRRSLGELGSR</sequence>
<evidence type="ECO:0000259" key="7">
    <source>
        <dbReference type="Pfam" id="PF08281"/>
    </source>
</evidence>
<evidence type="ECO:0000256" key="2">
    <source>
        <dbReference type="ARBA" id="ARBA00023015"/>
    </source>
</evidence>
<gene>
    <name evidence="8" type="ORF">HDA45_005381</name>
</gene>
<dbReference type="InterPro" id="IPR039425">
    <property type="entry name" value="RNA_pol_sigma-70-like"/>
</dbReference>
<dbReference type="SUPFAM" id="SSF88659">
    <property type="entry name" value="Sigma3 and sigma4 domains of RNA polymerase sigma factors"/>
    <property type="match status" value="1"/>
</dbReference>
<evidence type="ECO:0000256" key="4">
    <source>
        <dbReference type="ARBA" id="ARBA00023125"/>
    </source>
</evidence>
<dbReference type="GO" id="GO:0003677">
    <property type="term" value="F:DNA binding"/>
    <property type="evidence" value="ECO:0007669"/>
    <property type="project" value="UniProtKB-KW"/>
</dbReference>
<keyword evidence="4" id="KW-0238">DNA-binding</keyword>
<dbReference type="GO" id="GO:0016987">
    <property type="term" value="F:sigma factor activity"/>
    <property type="evidence" value="ECO:0007669"/>
    <property type="project" value="UniProtKB-KW"/>
</dbReference>
<keyword evidence="3" id="KW-0731">Sigma factor</keyword>
<evidence type="ECO:0000256" key="1">
    <source>
        <dbReference type="ARBA" id="ARBA00010641"/>
    </source>
</evidence>
<proteinExistence type="inferred from homology"/>
<dbReference type="Pfam" id="PF08281">
    <property type="entry name" value="Sigma70_r4_2"/>
    <property type="match status" value="1"/>
</dbReference>
<organism evidence="8 9">
    <name type="scientific">Amycolatopsis umgeniensis</name>
    <dbReference type="NCBI Taxonomy" id="336628"/>
    <lineage>
        <taxon>Bacteria</taxon>
        <taxon>Bacillati</taxon>
        <taxon>Actinomycetota</taxon>
        <taxon>Actinomycetes</taxon>
        <taxon>Pseudonocardiales</taxon>
        <taxon>Pseudonocardiaceae</taxon>
        <taxon>Amycolatopsis</taxon>
    </lineage>
</organism>
<dbReference type="CDD" id="cd06171">
    <property type="entry name" value="Sigma70_r4"/>
    <property type="match status" value="1"/>
</dbReference>
<dbReference type="Gene3D" id="1.10.1740.10">
    <property type="match status" value="1"/>
</dbReference>
<dbReference type="Gene3D" id="1.10.10.10">
    <property type="entry name" value="Winged helix-like DNA-binding domain superfamily/Winged helix DNA-binding domain"/>
    <property type="match status" value="1"/>
</dbReference>
<evidence type="ECO:0000256" key="5">
    <source>
        <dbReference type="ARBA" id="ARBA00023163"/>
    </source>
</evidence>
<evidence type="ECO:0000256" key="3">
    <source>
        <dbReference type="ARBA" id="ARBA00023082"/>
    </source>
</evidence>
<dbReference type="PANTHER" id="PTHR43133:SF52">
    <property type="entry name" value="ECF RNA POLYMERASE SIGMA FACTOR SIGL"/>
    <property type="match status" value="1"/>
</dbReference>
<accession>A0A841B9V3</accession>
<keyword evidence="5" id="KW-0804">Transcription</keyword>
<dbReference type="GO" id="GO:0006352">
    <property type="term" value="P:DNA-templated transcription initiation"/>
    <property type="evidence" value="ECO:0007669"/>
    <property type="project" value="InterPro"/>
</dbReference>
<reference evidence="8 9" key="1">
    <citation type="submission" date="2020-08" db="EMBL/GenBank/DDBJ databases">
        <title>Sequencing the genomes of 1000 actinobacteria strains.</title>
        <authorList>
            <person name="Klenk H.-P."/>
        </authorList>
    </citation>
    <scope>NUCLEOTIDE SEQUENCE [LARGE SCALE GENOMIC DNA]</scope>
    <source>
        <strain evidence="8 9">DSM 45272</strain>
    </source>
</reference>
<evidence type="ECO:0000313" key="8">
    <source>
        <dbReference type="EMBL" id="MBB5855294.1"/>
    </source>
</evidence>
<evidence type="ECO:0000313" key="9">
    <source>
        <dbReference type="Proteomes" id="UP000580861"/>
    </source>
</evidence>
<name>A0A841B9V3_9PSEU</name>
<dbReference type="Proteomes" id="UP000580861">
    <property type="component" value="Unassembled WGS sequence"/>
</dbReference>
<dbReference type="AlphaFoldDB" id="A0A841B9V3"/>